<proteinExistence type="predicted"/>
<evidence type="ECO:0000313" key="1">
    <source>
        <dbReference type="EMBL" id="MBQ0935595.1"/>
    </source>
</evidence>
<evidence type="ECO:0000313" key="2">
    <source>
        <dbReference type="Proteomes" id="UP000672097"/>
    </source>
</evidence>
<dbReference type="EMBL" id="JAGQDG010000003">
    <property type="protein sequence ID" value="MBQ0935595.1"/>
    <property type="molecule type" value="Genomic_DNA"/>
</dbReference>
<dbReference type="PANTHER" id="PTHR35175">
    <property type="entry name" value="DUF1289 DOMAIN-CONTAINING PROTEIN"/>
    <property type="match status" value="1"/>
</dbReference>
<name>A0ABS5DWT7_9BURK</name>
<reference evidence="1 2" key="1">
    <citation type="submission" date="2021-04" db="EMBL/GenBank/DDBJ databases">
        <title>The genome sequence of type strain Ideonella paludis KCTC 32238.</title>
        <authorList>
            <person name="Liu Y."/>
        </authorList>
    </citation>
    <scope>NUCLEOTIDE SEQUENCE [LARGE SCALE GENOMIC DNA]</scope>
    <source>
        <strain evidence="1 2">KCTC 32238</strain>
    </source>
</reference>
<keyword evidence="2" id="KW-1185">Reference proteome</keyword>
<organism evidence="1 2">
    <name type="scientific">Ideonella paludis</name>
    <dbReference type="NCBI Taxonomy" id="1233411"/>
    <lineage>
        <taxon>Bacteria</taxon>
        <taxon>Pseudomonadati</taxon>
        <taxon>Pseudomonadota</taxon>
        <taxon>Betaproteobacteria</taxon>
        <taxon>Burkholderiales</taxon>
        <taxon>Sphaerotilaceae</taxon>
        <taxon>Ideonella</taxon>
    </lineage>
</organism>
<comment type="caution">
    <text evidence="1">The sequence shown here is derived from an EMBL/GenBank/DDBJ whole genome shotgun (WGS) entry which is preliminary data.</text>
</comment>
<dbReference type="Pfam" id="PF06945">
    <property type="entry name" value="DUF1289"/>
    <property type="match status" value="1"/>
</dbReference>
<accession>A0ABS5DWT7</accession>
<gene>
    <name evidence="1" type="ORF">KAK11_09670</name>
</gene>
<protein>
    <submittedName>
        <fullName evidence="1">DUF1289 domain-containing protein</fullName>
    </submittedName>
</protein>
<sequence>MSTAPVPSPCTGVCRIDPRTALCAGCARSLDEIAAWSRLSDEAKRAVWAELPKRTAASHPPSAQA</sequence>
<dbReference type="PANTHER" id="PTHR35175:SF2">
    <property type="entry name" value="DUF1289 DOMAIN-CONTAINING PROTEIN"/>
    <property type="match status" value="1"/>
</dbReference>
<dbReference type="Proteomes" id="UP000672097">
    <property type="component" value="Unassembled WGS sequence"/>
</dbReference>
<dbReference type="RefSeq" id="WP_210808678.1">
    <property type="nucleotide sequence ID" value="NZ_JAGQDG010000003.1"/>
</dbReference>
<dbReference type="InterPro" id="IPR010710">
    <property type="entry name" value="DUF1289"/>
</dbReference>